<name>A0ABR6WP04_9FIRM</name>
<dbReference type="Proteomes" id="UP000653358">
    <property type="component" value="Unassembled WGS sequence"/>
</dbReference>
<accession>A0ABR6WP04</accession>
<protein>
    <submittedName>
        <fullName evidence="1">Uncharacterized protein</fullName>
    </submittedName>
</protein>
<dbReference type="EMBL" id="WJBB01000019">
    <property type="protein sequence ID" value="MBC3798013.1"/>
    <property type="molecule type" value="Genomic_DNA"/>
</dbReference>
<organism evidence="1 2">
    <name type="scientific">Acetobacterium tundrae</name>
    <dbReference type="NCBI Taxonomy" id="132932"/>
    <lineage>
        <taxon>Bacteria</taxon>
        <taxon>Bacillati</taxon>
        <taxon>Bacillota</taxon>
        <taxon>Clostridia</taxon>
        <taxon>Eubacteriales</taxon>
        <taxon>Eubacteriaceae</taxon>
        <taxon>Acetobacterium</taxon>
    </lineage>
</organism>
<proteinExistence type="predicted"/>
<evidence type="ECO:0000313" key="2">
    <source>
        <dbReference type="Proteomes" id="UP000653358"/>
    </source>
</evidence>
<reference evidence="1 2" key="1">
    <citation type="journal article" date="2020" name="mSystems">
        <title>Defining Genomic and Predicted Metabolic Features of the Acetobacterium Genus.</title>
        <authorList>
            <person name="Ross D.E."/>
            <person name="Marshall C.W."/>
            <person name="Gulliver D."/>
            <person name="May H.D."/>
            <person name="Norman R.S."/>
        </authorList>
    </citation>
    <scope>NUCLEOTIDE SEQUENCE [LARGE SCALE GENOMIC DNA]</scope>
    <source>
        <strain evidence="1 2">DSM 9173</strain>
    </source>
</reference>
<evidence type="ECO:0000313" key="1">
    <source>
        <dbReference type="EMBL" id="MBC3798013.1"/>
    </source>
</evidence>
<dbReference type="RefSeq" id="WP_148603642.1">
    <property type="nucleotide sequence ID" value="NZ_RXYB01000010.1"/>
</dbReference>
<comment type="caution">
    <text evidence="1">The sequence shown here is derived from an EMBL/GenBank/DDBJ whole genome shotgun (WGS) entry which is preliminary data.</text>
</comment>
<sequence length="690" mass="74012">MAYTKTQWQDHVTTYNNRYTETENADGSINLTKVQGEVIQQGTPMSAENFNKLEAGVETAHETLDAHIVNTDVHITSDEKEAIEKNTTDLASHTGNSNIHLTSEQHVDLIDGTDTTLHFHSADRDRENHSGKQLSSTISDFAASVRTTVLTGLSTVTNAVIDATDTVISALGKFQKQITDHKSDYTLQVPYAGVTTGSANTYAITAPTITALSAGMAVSVKFNFDSTAASTLNWCGLGAKLIKKANGADVTNLKAAGIYTLRYDGTNFILQGEGASGNAAASDLLSGKTASVDAGEITGTMPNKVNAGIIITPGTIDQAIAQGYYDGAATDGKVLGDADLIPSNIRKDTNIFGVVGNKLEYGTGDKVPANRLGLGSLYLKPVMGSPVNQTYYRIAFVDETNDLIYVVAGGFFYKVRLSTGVVIGGYNEGLTNYESKTLYDNVNKVMYIIMNSSGTDYLARVVLSNMSGTYTTINGSYWVKEMYTDGTYLYLIVSYGQSLSWWKYNSAFTLVSSTNLGGVGAYNNCVMSKNSIYAYATRSGISTMRINMLTGGYDLILPNTVEYFDTTGDGYMISVYGIAPITVKKYSPGSNNVIWATTLPTAFTQGGPPTIFTIGSYLYVSSKGGCIVKMNASTGECVGINNYTSWNGVINAINGVTDIQVKTGSNVIYGILYQGSYLIFKLVESLDLSN</sequence>
<gene>
    <name evidence="1" type="ORF">GH807_13270</name>
</gene>
<keyword evidence="2" id="KW-1185">Reference proteome</keyword>